<evidence type="ECO:0000313" key="2">
    <source>
        <dbReference type="EMBL" id="PPS19564.1"/>
    </source>
</evidence>
<evidence type="ECO:0000313" key="3">
    <source>
        <dbReference type="Proteomes" id="UP000239757"/>
    </source>
</evidence>
<dbReference type="AlphaFoldDB" id="A0A2P5YVH9"/>
<feature type="region of interest" description="Disordered" evidence="1">
    <location>
        <begin position="1"/>
        <end position="20"/>
    </location>
</feature>
<dbReference type="Proteomes" id="UP000239757">
    <property type="component" value="Unassembled WGS sequence"/>
</dbReference>
<accession>A0A2P5YVH9</accession>
<reference evidence="2 3" key="1">
    <citation type="submission" date="2015-01" db="EMBL/GenBank/DDBJ databases">
        <title>Genome of allotetraploid Gossypium barbadense reveals genomic plasticity and fiber elongation in cotton evolution.</title>
        <authorList>
            <person name="Chen X."/>
            <person name="Liu X."/>
            <person name="Zhao B."/>
            <person name="Zheng H."/>
            <person name="Hu Y."/>
            <person name="Lu G."/>
            <person name="Yang C."/>
            <person name="Chen J."/>
            <person name="Shan C."/>
            <person name="Zhang L."/>
            <person name="Zhou Y."/>
            <person name="Wang L."/>
            <person name="Guo W."/>
            <person name="Bai Y."/>
            <person name="Ruan J."/>
            <person name="Shangguan X."/>
            <person name="Mao Y."/>
            <person name="Jiang J."/>
            <person name="Zhu Y."/>
            <person name="Lei J."/>
            <person name="Kang H."/>
            <person name="Chen S."/>
            <person name="He X."/>
            <person name="Wang R."/>
            <person name="Wang Y."/>
            <person name="Chen J."/>
            <person name="Wang L."/>
            <person name="Yu S."/>
            <person name="Wang B."/>
            <person name="Wei J."/>
            <person name="Song S."/>
            <person name="Lu X."/>
            <person name="Gao Z."/>
            <person name="Gu W."/>
            <person name="Deng X."/>
            <person name="Ma D."/>
            <person name="Wang S."/>
            <person name="Liang W."/>
            <person name="Fang L."/>
            <person name="Cai C."/>
            <person name="Zhu X."/>
            <person name="Zhou B."/>
            <person name="Zhang Y."/>
            <person name="Chen Z."/>
            <person name="Xu S."/>
            <person name="Zhu R."/>
            <person name="Wang S."/>
            <person name="Zhang T."/>
            <person name="Zhao G."/>
        </authorList>
    </citation>
    <scope>NUCLEOTIDE SEQUENCE [LARGE SCALE GENOMIC DNA]</scope>
    <source>
        <strain evidence="3">cv. Xinhai21</strain>
        <tissue evidence="2">Leaf</tissue>
    </source>
</reference>
<proteinExistence type="predicted"/>
<organism evidence="2 3">
    <name type="scientific">Gossypium barbadense</name>
    <name type="common">Sea Island cotton</name>
    <name type="synonym">Hibiscus barbadensis</name>
    <dbReference type="NCBI Taxonomy" id="3634"/>
    <lineage>
        <taxon>Eukaryota</taxon>
        <taxon>Viridiplantae</taxon>
        <taxon>Streptophyta</taxon>
        <taxon>Embryophyta</taxon>
        <taxon>Tracheophyta</taxon>
        <taxon>Spermatophyta</taxon>
        <taxon>Magnoliopsida</taxon>
        <taxon>eudicotyledons</taxon>
        <taxon>Gunneridae</taxon>
        <taxon>Pentapetalae</taxon>
        <taxon>rosids</taxon>
        <taxon>malvids</taxon>
        <taxon>Malvales</taxon>
        <taxon>Malvaceae</taxon>
        <taxon>Malvoideae</taxon>
        <taxon>Gossypium</taxon>
    </lineage>
</organism>
<gene>
    <name evidence="2" type="ORF">GOBAR_AA01017</name>
</gene>
<evidence type="ECO:0000256" key="1">
    <source>
        <dbReference type="SAM" id="MobiDB-lite"/>
    </source>
</evidence>
<feature type="region of interest" description="Disordered" evidence="1">
    <location>
        <begin position="38"/>
        <end position="72"/>
    </location>
</feature>
<protein>
    <submittedName>
        <fullName evidence="2">Uncharacterized protein</fullName>
    </submittedName>
</protein>
<dbReference type="EMBL" id="KZ662754">
    <property type="protein sequence ID" value="PPS19564.1"/>
    <property type="molecule type" value="Genomic_DNA"/>
</dbReference>
<sequence length="125" mass="13464">MFNTNNSQTGTPSSCWGGSNKSDFGVDTIFTRTDDLLPTTLTNEGTSNPGFAIGVDNEKGEEDEETDNVPIEEARPDGAKIAVIAKLDLIPTKPEYNGSDNEAANIARLDYPSFMAYQPTTHTTS</sequence>
<name>A0A2P5YVH9_GOSBA</name>